<keyword evidence="4" id="KW-0430">Lectin</keyword>
<evidence type="ECO:0000256" key="5">
    <source>
        <dbReference type="ARBA" id="ARBA00023157"/>
    </source>
</evidence>
<dbReference type="Gene3D" id="3.10.100.10">
    <property type="entry name" value="Mannose-Binding Protein A, subunit A"/>
    <property type="match status" value="1"/>
</dbReference>
<evidence type="ECO:0000256" key="6">
    <source>
        <dbReference type="SAM" id="SignalP"/>
    </source>
</evidence>
<keyword evidence="3 6" id="KW-0732">Signal</keyword>
<feature type="signal peptide" evidence="6">
    <location>
        <begin position="1"/>
        <end position="21"/>
    </location>
</feature>
<evidence type="ECO:0000256" key="1">
    <source>
        <dbReference type="ARBA" id="ARBA00004613"/>
    </source>
</evidence>
<dbReference type="GeneID" id="100376210"/>
<keyword evidence="8" id="KW-1185">Reference proteome</keyword>
<dbReference type="InterPro" id="IPR018378">
    <property type="entry name" value="C-type_lectin_CS"/>
</dbReference>
<evidence type="ECO:0000313" key="8">
    <source>
        <dbReference type="Proteomes" id="UP000694865"/>
    </source>
</evidence>
<feature type="chain" id="PRO_5047437728" evidence="6">
    <location>
        <begin position="22"/>
        <end position="153"/>
    </location>
</feature>
<evidence type="ECO:0000256" key="3">
    <source>
        <dbReference type="ARBA" id="ARBA00022729"/>
    </source>
</evidence>
<reference evidence="9" key="1">
    <citation type="submission" date="2025-08" db="UniProtKB">
        <authorList>
            <consortium name="RefSeq"/>
        </authorList>
    </citation>
    <scope>IDENTIFICATION</scope>
    <source>
        <tissue evidence="9">Testes</tissue>
    </source>
</reference>
<evidence type="ECO:0000256" key="4">
    <source>
        <dbReference type="ARBA" id="ARBA00022734"/>
    </source>
</evidence>
<keyword evidence="2" id="KW-0964">Secreted</keyword>
<dbReference type="PROSITE" id="PS00615">
    <property type="entry name" value="C_TYPE_LECTIN_1"/>
    <property type="match status" value="1"/>
</dbReference>
<dbReference type="RefSeq" id="XP_002734278.1">
    <property type="nucleotide sequence ID" value="XM_002734232.2"/>
</dbReference>
<dbReference type="SUPFAM" id="SSF56436">
    <property type="entry name" value="C-type lectin-like"/>
    <property type="match status" value="1"/>
</dbReference>
<dbReference type="InterPro" id="IPR051663">
    <property type="entry name" value="CLec_Tetranectin-domain"/>
</dbReference>
<dbReference type="InterPro" id="IPR001304">
    <property type="entry name" value="C-type_lectin-like"/>
</dbReference>
<sequence length="153" mass="17804">MNSWLLLICMGVLSQLSSGVAYNVTKTEGEVSQYEIVYHRKTYFGALKYCEELGGRLARIPDMERDKAVISWVYTTNDELGARYWIDANDIQEEGVYLRSDGAKQKFANWAKSEPNNKDNEDCIELSENADYAWNDRSCYFPNYFICEFLIYH</sequence>
<gene>
    <name evidence="9" type="primary">LOC100376210</name>
</gene>
<dbReference type="Pfam" id="PF00059">
    <property type="entry name" value="Lectin_C"/>
    <property type="match status" value="1"/>
</dbReference>
<feature type="domain" description="C-type lectin" evidence="7">
    <location>
        <begin position="34"/>
        <end position="148"/>
    </location>
</feature>
<dbReference type="PROSITE" id="PS50041">
    <property type="entry name" value="C_TYPE_LECTIN_2"/>
    <property type="match status" value="1"/>
</dbReference>
<name>A0ABM0GP66_SACKO</name>
<protein>
    <submittedName>
        <fullName evidence="9">Collectin-11-like</fullName>
    </submittedName>
</protein>
<proteinExistence type="predicted"/>
<dbReference type="InterPro" id="IPR016187">
    <property type="entry name" value="CTDL_fold"/>
</dbReference>
<comment type="subcellular location">
    <subcellularLocation>
        <location evidence="1">Secreted</location>
    </subcellularLocation>
</comment>
<dbReference type="Proteomes" id="UP000694865">
    <property type="component" value="Unplaced"/>
</dbReference>
<dbReference type="SMART" id="SM00034">
    <property type="entry name" value="CLECT"/>
    <property type="match status" value="1"/>
</dbReference>
<dbReference type="PANTHER" id="PTHR22799">
    <property type="entry name" value="TETRANECTIN-RELATED"/>
    <property type="match status" value="1"/>
</dbReference>
<dbReference type="InterPro" id="IPR016186">
    <property type="entry name" value="C-type_lectin-like/link_sf"/>
</dbReference>
<evidence type="ECO:0000259" key="7">
    <source>
        <dbReference type="PROSITE" id="PS50041"/>
    </source>
</evidence>
<organism evidence="8 9">
    <name type="scientific">Saccoglossus kowalevskii</name>
    <name type="common">Acorn worm</name>
    <dbReference type="NCBI Taxonomy" id="10224"/>
    <lineage>
        <taxon>Eukaryota</taxon>
        <taxon>Metazoa</taxon>
        <taxon>Hemichordata</taxon>
        <taxon>Enteropneusta</taxon>
        <taxon>Harrimaniidae</taxon>
        <taxon>Saccoglossus</taxon>
    </lineage>
</organism>
<dbReference type="PANTHER" id="PTHR22799:SF1">
    <property type="entry name" value="C-TYPE LECTIN DOMAIN FAMILY 11 MEMBER A"/>
    <property type="match status" value="1"/>
</dbReference>
<keyword evidence="5" id="KW-1015">Disulfide bond</keyword>
<dbReference type="CDD" id="cd00037">
    <property type="entry name" value="CLECT"/>
    <property type="match status" value="1"/>
</dbReference>
<evidence type="ECO:0000313" key="9">
    <source>
        <dbReference type="RefSeq" id="XP_002734278.1"/>
    </source>
</evidence>
<accession>A0ABM0GP66</accession>
<evidence type="ECO:0000256" key="2">
    <source>
        <dbReference type="ARBA" id="ARBA00022525"/>
    </source>
</evidence>